<keyword evidence="3" id="KW-0238">DNA-binding</keyword>
<dbReference type="Pfam" id="PF00126">
    <property type="entry name" value="HTH_1"/>
    <property type="match status" value="1"/>
</dbReference>
<dbReference type="PRINTS" id="PR00039">
    <property type="entry name" value="HTHLYSR"/>
</dbReference>
<dbReference type="RefSeq" id="WP_085805260.1">
    <property type="nucleotide sequence ID" value="NZ_FWFX01000004.1"/>
</dbReference>
<comment type="similarity">
    <text evidence="1">Belongs to the LysR transcriptional regulatory family.</text>
</comment>
<accession>A0A1X6YZL5</accession>
<dbReference type="InterPro" id="IPR036390">
    <property type="entry name" value="WH_DNA-bd_sf"/>
</dbReference>
<dbReference type="SUPFAM" id="SSF53850">
    <property type="entry name" value="Periplasmic binding protein-like II"/>
    <property type="match status" value="1"/>
</dbReference>
<dbReference type="SUPFAM" id="SSF46785">
    <property type="entry name" value="Winged helix' DNA-binding domain"/>
    <property type="match status" value="1"/>
</dbReference>
<dbReference type="PROSITE" id="PS50931">
    <property type="entry name" value="HTH_LYSR"/>
    <property type="match status" value="1"/>
</dbReference>
<name>A0A1X6YZL5_9RHOB</name>
<evidence type="ECO:0000313" key="6">
    <source>
        <dbReference type="EMBL" id="SLN36468.1"/>
    </source>
</evidence>
<dbReference type="Gene3D" id="3.40.190.10">
    <property type="entry name" value="Periplasmic binding protein-like II"/>
    <property type="match status" value="2"/>
</dbReference>
<keyword evidence="2" id="KW-0805">Transcription regulation</keyword>
<keyword evidence="7" id="KW-1185">Reference proteome</keyword>
<sequence length="302" mass="33595">MNLSRRFLPPIGALQALEAVDRLGSATAAANELSLTQSAVSRQLQSLEAQLCVDLFVKQGRRLALTSEAKDYAKDIREALNIIGKSSLQMTINPAGGSLDLAILPSFGMRWLVPRLPEFARLHPEVTINLSTRITEFNFNTEPFDAAIHFGKDGWPDTDALHLKDESVIAVCSPSFIAEKPIQSARDLLNLPLMHIQTRPDAWRDWFAAQGQQVEQVSGMLYDQFSTILQAALHGLGIALIPDYLVEQEIAAGRLIHAWGHATPLPGAYYLVWPKNKEHDVALVKFKDWLSTQVDHEDMLPR</sequence>
<dbReference type="InterPro" id="IPR005119">
    <property type="entry name" value="LysR_subst-bd"/>
</dbReference>
<dbReference type="GO" id="GO:0003700">
    <property type="term" value="F:DNA-binding transcription factor activity"/>
    <property type="evidence" value="ECO:0007669"/>
    <property type="project" value="InterPro"/>
</dbReference>
<dbReference type="InterPro" id="IPR000847">
    <property type="entry name" value="LysR_HTH_N"/>
</dbReference>
<dbReference type="GO" id="GO:0043565">
    <property type="term" value="F:sequence-specific DNA binding"/>
    <property type="evidence" value="ECO:0007669"/>
    <property type="project" value="TreeGrafter"/>
</dbReference>
<dbReference type="PANTHER" id="PTHR30537">
    <property type="entry name" value="HTH-TYPE TRANSCRIPTIONAL REGULATOR"/>
    <property type="match status" value="1"/>
</dbReference>
<evidence type="ECO:0000313" key="7">
    <source>
        <dbReference type="Proteomes" id="UP000193061"/>
    </source>
</evidence>
<feature type="domain" description="HTH lysR-type" evidence="5">
    <location>
        <begin position="9"/>
        <end position="66"/>
    </location>
</feature>
<evidence type="ECO:0000259" key="5">
    <source>
        <dbReference type="PROSITE" id="PS50931"/>
    </source>
</evidence>
<evidence type="ECO:0000256" key="1">
    <source>
        <dbReference type="ARBA" id="ARBA00009437"/>
    </source>
</evidence>
<protein>
    <submittedName>
        <fullName evidence="6">Glycine cleavage system transcriptional activator</fullName>
    </submittedName>
</protein>
<dbReference type="AlphaFoldDB" id="A0A1X6YZL5"/>
<evidence type="ECO:0000256" key="4">
    <source>
        <dbReference type="ARBA" id="ARBA00023163"/>
    </source>
</evidence>
<proteinExistence type="inferred from homology"/>
<dbReference type="Pfam" id="PF03466">
    <property type="entry name" value="LysR_substrate"/>
    <property type="match status" value="1"/>
</dbReference>
<dbReference type="PANTHER" id="PTHR30537:SF26">
    <property type="entry name" value="GLYCINE CLEAVAGE SYSTEM TRANSCRIPTIONAL ACTIVATOR"/>
    <property type="match status" value="1"/>
</dbReference>
<dbReference type="Proteomes" id="UP000193061">
    <property type="component" value="Unassembled WGS sequence"/>
</dbReference>
<dbReference type="GO" id="GO:0006351">
    <property type="term" value="P:DNA-templated transcription"/>
    <property type="evidence" value="ECO:0007669"/>
    <property type="project" value="TreeGrafter"/>
</dbReference>
<dbReference type="InterPro" id="IPR058163">
    <property type="entry name" value="LysR-type_TF_proteobact-type"/>
</dbReference>
<organism evidence="6 7">
    <name type="scientific">Roseovarius albus</name>
    <dbReference type="NCBI Taxonomy" id="1247867"/>
    <lineage>
        <taxon>Bacteria</taxon>
        <taxon>Pseudomonadati</taxon>
        <taxon>Pseudomonadota</taxon>
        <taxon>Alphaproteobacteria</taxon>
        <taxon>Rhodobacterales</taxon>
        <taxon>Roseobacteraceae</taxon>
        <taxon>Roseovarius</taxon>
    </lineage>
</organism>
<dbReference type="EMBL" id="FWFX01000004">
    <property type="protein sequence ID" value="SLN36468.1"/>
    <property type="molecule type" value="Genomic_DNA"/>
</dbReference>
<dbReference type="InterPro" id="IPR036388">
    <property type="entry name" value="WH-like_DNA-bd_sf"/>
</dbReference>
<reference evidence="6 7" key="1">
    <citation type="submission" date="2017-03" db="EMBL/GenBank/DDBJ databases">
        <authorList>
            <person name="Afonso C.L."/>
            <person name="Miller P.J."/>
            <person name="Scott M.A."/>
            <person name="Spackman E."/>
            <person name="Goraichik I."/>
            <person name="Dimitrov K.M."/>
            <person name="Suarez D.L."/>
            <person name="Swayne D.E."/>
        </authorList>
    </citation>
    <scope>NUCLEOTIDE SEQUENCE [LARGE SCALE GENOMIC DNA]</scope>
    <source>
        <strain evidence="6 7">CECT 7450</strain>
    </source>
</reference>
<dbReference type="FunFam" id="3.40.190.10:FF:000017">
    <property type="entry name" value="Glycine cleavage system transcriptional activator"/>
    <property type="match status" value="1"/>
</dbReference>
<evidence type="ECO:0000256" key="3">
    <source>
        <dbReference type="ARBA" id="ARBA00023125"/>
    </source>
</evidence>
<dbReference type="Gene3D" id="1.10.10.10">
    <property type="entry name" value="Winged helix-like DNA-binding domain superfamily/Winged helix DNA-binding domain"/>
    <property type="match status" value="1"/>
</dbReference>
<gene>
    <name evidence="6" type="primary">gcvA_10</name>
    <name evidence="6" type="ORF">ROA7450_01726</name>
</gene>
<evidence type="ECO:0000256" key="2">
    <source>
        <dbReference type="ARBA" id="ARBA00023015"/>
    </source>
</evidence>
<keyword evidence="4" id="KW-0804">Transcription</keyword>
<dbReference type="OrthoDB" id="5526340at2"/>